<gene>
    <name evidence="2" type="ORF">Bathy01g03440</name>
</gene>
<reference evidence="2 3" key="1">
    <citation type="submission" date="2011-10" db="EMBL/GenBank/DDBJ databases">
        <authorList>
            <person name="Genoscope - CEA"/>
        </authorList>
    </citation>
    <scope>NUCLEOTIDE SEQUENCE [LARGE SCALE GENOMIC DNA]</scope>
    <source>
        <strain evidence="2 3">RCC 1105</strain>
    </source>
</reference>
<dbReference type="PANTHER" id="PTHR39444:SF3">
    <property type="entry name" value="SITE-SPECIFIC DNA-METHYLTRANSFERASE (ADENINE-SPECIFIC)"/>
    <property type="match status" value="1"/>
</dbReference>
<dbReference type="EMBL" id="FO082278">
    <property type="protein sequence ID" value="CCO14394.1"/>
    <property type="molecule type" value="Genomic_DNA"/>
</dbReference>
<evidence type="ECO:0000313" key="2">
    <source>
        <dbReference type="EMBL" id="CCO14394.1"/>
    </source>
</evidence>
<dbReference type="AlphaFoldDB" id="K8E9T0"/>
<feature type="compositionally biased region" description="Low complexity" evidence="1">
    <location>
        <begin position="23"/>
        <end position="36"/>
    </location>
</feature>
<dbReference type="OrthoDB" id="496066at2759"/>
<proteinExistence type="predicted"/>
<accession>K8E9T0</accession>
<dbReference type="eggNOG" id="ENOG502S34D">
    <property type="taxonomic scope" value="Eukaryota"/>
</dbReference>
<dbReference type="KEGG" id="bpg:Bathy01g03440"/>
<keyword evidence="3" id="KW-1185">Reference proteome</keyword>
<protein>
    <submittedName>
        <fullName evidence="2">Uncharacterized protein</fullName>
    </submittedName>
</protein>
<evidence type="ECO:0000256" key="1">
    <source>
        <dbReference type="SAM" id="MobiDB-lite"/>
    </source>
</evidence>
<dbReference type="RefSeq" id="XP_007515515.1">
    <property type="nucleotide sequence ID" value="XM_007515453.1"/>
</dbReference>
<dbReference type="Proteomes" id="UP000198341">
    <property type="component" value="Chromosome 1"/>
</dbReference>
<feature type="region of interest" description="Disordered" evidence="1">
    <location>
        <begin position="1"/>
        <end position="53"/>
    </location>
</feature>
<dbReference type="GeneID" id="19018079"/>
<sequence>MPSQAAERNKKRRMEKKSRNLNAAGKETATTTTSVSVGGGVSSSSGEKEETEDIEFVERTGAYGSYGANNDRFSIEDDEWATSQRAWNALAKHLEKFKGKKIWAPFYYDGKVKTRLKQAGFRGKVTHEKRDFFKLMNDAKFLANVDAIIDNPPYTGKGMKEKILTKLIAKDVPFCLLFPLGVLHSKFLRDLTAAKARRKKVQAIVPRRVFVHKEFGEELPFKYLVWLCYGLELERDLVLMDEE</sequence>
<evidence type="ECO:0000313" key="3">
    <source>
        <dbReference type="Proteomes" id="UP000198341"/>
    </source>
</evidence>
<organism evidence="2 3">
    <name type="scientific">Bathycoccus prasinos</name>
    <dbReference type="NCBI Taxonomy" id="41875"/>
    <lineage>
        <taxon>Eukaryota</taxon>
        <taxon>Viridiplantae</taxon>
        <taxon>Chlorophyta</taxon>
        <taxon>Mamiellophyceae</taxon>
        <taxon>Mamiellales</taxon>
        <taxon>Bathycoccaceae</taxon>
        <taxon>Bathycoccus</taxon>
    </lineage>
</organism>
<name>K8E9T0_9CHLO</name>
<dbReference type="PANTHER" id="PTHR39444">
    <property type="entry name" value="SITE-SPECIFIC DNA-METHYLTRANSFERASE (ADENINE-SPECIFIC)"/>
    <property type="match status" value="1"/>
</dbReference>